<gene>
    <name evidence="6" type="ORF">ACFF45_29365</name>
</gene>
<name>A0ABV5N9J0_9ACTN</name>
<feature type="domain" description="HTH tetR-type" evidence="5">
    <location>
        <begin position="6"/>
        <end position="66"/>
    </location>
</feature>
<dbReference type="PANTHER" id="PTHR30055:SF238">
    <property type="entry name" value="MYCOFACTOCIN BIOSYNTHESIS TRANSCRIPTIONAL REGULATOR MFTR-RELATED"/>
    <property type="match status" value="1"/>
</dbReference>
<keyword evidence="1" id="KW-0805">Transcription regulation</keyword>
<protein>
    <submittedName>
        <fullName evidence="6">TetR family transcriptional regulator</fullName>
    </submittedName>
</protein>
<dbReference type="RefSeq" id="WP_381349715.1">
    <property type="nucleotide sequence ID" value="NZ_JBHMCY010000076.1"/>
</dbReference>
<dbReference type="Proteomes" id="UP001589709">
    <property type="component" value="Unassembled WGS sequence"/>
</dbReference>
<reference evidence="6 7" key="1">
    <citation type="submission" date="2024-09" db="EMBL/GenBank/DDBJ databases">
        <authorList>
            <person name="Sun Q."/>
            <person name="Mori K."/>
        </authorList>
    </citation>
    <scope>NUCLEOTIDE SEQUENCE [LARGE SCALE GENOMIC DNA]</scope>
    <source>
        <strain evidence="6 7">JCM 6917</strain>
    </source>
</reference>
<evidence type="ECO:0000256" key="3">
    <source>
        <dbReference type="ARBA" id="ARBA00023163"/>
    </source>
</evidence>
<organism evidence="6 7">
    <name type="scientific">Streptomyces cinereospinus</name>
    <dbReference type="NCBI Taxonomy" id="285561"/>
    <lineage>
        <taxon>Bacteria</taxon>
        <taxon>Bacillati</taxon>
        <taxon>Actinomycetota</taxon>
        <taxon>Actinomycetes</taxon>
        <taxon>Kitasatosporales</taxon>
        <taxon>Streptomycetaceae</taxon>
        <taxon>Streptomyces</taxon>
    </lineage>
</organism>
<dbReference type="EMBL" id="JBHMCY010000076">
    <property type="protein sequence ID" value="MFB9466696.1"/>
    <property type="molecule type" value="Genomic_DNA"/>
</dbReference>
<accession>A0ABV5N9J0</accession>
<sequence>MARWEPGAAQRLQQAAMELFAERGFSNTTIPDITSRAGLTTRTFFRHYNDKREILFVGENELPEVVSRLFAQAPVEFAPIDVIVHGLQTVVASRLETQRAALRARREIINSDAGLQEREAHKLACLARAGTTGFAARGLTPPQAAIAASLAVTVYDVAFNQWLDTDDPTSFADAVTSAAATLKTVMAWPPGDGRSARPTL</sequence>
<dbReference type="InterPro" id="IPR009057">
    <property type="entry name" value="Homeodomain-like_sf"/>
</dbReference>
<dbReference type="Pfam" id="PF00440">
    <property type="entry name" value="TetR_N"/>
    <property type="match status" value="1"/>
</dbReference>
<evidence type="ECO:0000313" key="6">
    <source>
        <dbReference type="EMBL" id="MFB9466696.1"/>
    </source>
</evidence>
<keyword evidence="2 4" id="KW-0238">DNA-binding</keyword>
<dbReference type="SUPFAM" id="SSF46689">
    <property type="entry name" value="Homeodomain-like"/>
    <property type="match status" value="1"/>
</dbReference>
<proteinExistence type="predicted"/>
<evidence type="ECO:0000256" key="4">
    <source>
        <dbReference type="PROSITE-ProRule" id="PRU00335"/>
    </source>
</evidence>
<comment type="caution">
    <text evidence="6">The sequence shown here is derived from an EMBL/GenBank/DDBJ whole genome shotgun (WGS) entry which is preliminary data.</text>
</comment>
<dbReference type="InterPro" id="IPR050109">
    <property type="entry name" value="HTH-type_TetR-like_transc_reg"/>
</dbReference>
<evidence type="ECO:0000313" key="7">
    <source>
        <dbReference type="Proteomes" id="UP001589709"/>
    </source>
</evidence>
<feature type="DNA-binding region" description="H-T-H motif" evidence="4">
    <location>
        <begin position="29"/>
        <end position="48"/>
    </location>
</feature>
<evidence type="ECO:0000256" key="2">
    <source>
        <dbReference type="ARBA" id="ARBA00023125"/>
    </source>
</evidence>
<dbReference type="InterPro" id="IPR001647">
    <property type="entry name" value="HTH_TetR"/>
</dbReference>
<keyword evidence="3" id="KW-0804">Transcription</keyword>
<dbReference type="PRINTS" id="PR00455">
    <property type="entry name" value="HTHTETR"/>
</dbReference>
<dbReference type="Gene3D" id="1.10.357.10">
    <property type="entry name" value="Tetracycline Repressor, domain 2"/>
    <property type="match status" value="1"/>
</dbReference>
<evidence type="ECO:0000256" key="1">
    <source>
        <dbReference type="ARBA" id="ARBA00023015"/>
    </source>
</evidence>
<dbReference type="PROSITE" id="PS50977">
    <property type="entry name" value="HTH_TETR_2"/>
    <property type="match status" value="1"/>
</dbReference>
<evidence type="ECO:0000259" key="5">
    <source>
        <dbReference type="PROSITE" id="PS50977"/>
    </source>
</evidence>
<keyword evidence="7" id="KW-1185">Reference proteome</keyword>
<dbReference type="PANTHER" id="PTHR30055">
    <property type="entry name" value="HTH-TYPE TRANSCRIPTIONAL REGULATOR RUTR"/>
    <property type="match status" value="1"/>
</dbReference>